<keyword evidence="4" id="KW-1185">Reference proteome</keyword>
<dbReference type="eggNOG" id="COG4299">
    <property type="taxonomic scope" value="Bacteria"/>
</dbReference>
<feature type="transmembrane region" description="Helical" evidence="1">
    <location>
        <begin position="89"/>
        <end position="109"/>
    </location>
</feature>
<organism evidence="3 4">
    <name type="scientific">Terriglobus roseus (strain DSM 18391 / NRRL B-41598 / KBS 63)</name>
    <dbReference type="NCBI Taxonomy" id="926566"/>
    <lineage>
        <taxon>Bacteria</taxon>
        <taxon>Pseudomonadati</taxon>
        <taxon>Acidobacteriota</taxon>
        <taxon>Terriglobia</taxon>
        <taxon>Terriglobales</taxon>
        <taxon>Acidobacteriaceae</taxon>
        <taxon>Terriglobus</taxon>
    </lineage>
</organism>
<evidence type="ECO:0000313" key="3">
    <source>
        <dbReference type="EMBL" id="AFL89274.1"/>
    </source>
</evidence>
<feature type="domain" description="DUF5009" evidence="2">
    <location>
        <begin position="13"/>
        <end position="231"/>
    </location>
</feature>
<evidence type="ECO:0000313" key="4">
    <source>
        <dbReference type="Proteomes" id="UP000006056"/>
    </source>
</evidence>
<feature type="transmembrane region" description="Helical" evidence="1">
    <location>
        <begin position="308"/>
        <end position="327"/>
    </location>
</feature>
<dbReference type="KEGG" id="trs:Terro_3042"/>
<feature type="transmembrane region" description="Helical" evidence="1">
    <location>
        <begin position="279"/>
        <end position="296"/>
    </location>
</feature>
<dbReference type="Pfam" id="PF16401">
    <property type="entry name" value="DUF5009"/>
    <property type="match status" value="1"/>
</dbReference>
<feature type="transmembrane region" description="Helical" evidence="1">
    <location>
        <begin position="121"/>
        <end position="141"/>
    </location>
</feature>
<dbReference type="EMBL" id="CP003379">
    <property type="protein sequence ID" value="AFL89274.1"/>
    <property type="molecule type" value="Genomic_DNA"/>
</dbReference>
<feature type="transmembrane region" description="Helical" evidence="1">
    <location>
        <begin position="376"/>
        <end position="397"/>
    </location>
</feature>
<sequence>MLETTRATVKPQRIQSLDIFRGLNIALMIFVNELHEIKGLPWWTYHAPGAANVMTYVDMVFPAFLVIVGMSLPLALQARIRRGDETPQLIWYVVLRSVALIVLGLILQNAQVAEISLMHHIGGNSLGLLALLSAFLIWMDYPRTEDPRRRRTYTALRLAGLLLLVVLMVVFRRSDAETGTTAWLTFDYPEILGIIGYTYLVAGLCYLLTRRWLWAPAAWFLAFLALNIASAAKGIHTSLPWWIFPIGNGSFLALVFAGVVLAIIFFLEPRCGTYQSKAMPALAFGVIAAIAARLLHPLGISKIRATPTWVLYDIAACCAIYCLLYFVCDVKKKVAWAAPVRSAGSNTLLTYLLPDLWAYLLGGLGINWWSTHFSQGAVGVLRCIVFTLLILGISTALTRARLRLQL</sequence>
<feature type="transmembrane region" description="Helical" evidence="1">
    <location>
        <begin position="153"/>
        <end position="171"/>
    </location>
</feature>
<dbReference type="InterPro" id="IPR032176">
    <property type="entry name" value="DUF5009"/>
</dbReference>
<accession>I3ZJ56</accession>
<feature type="transmembrane region" description="Helical" evidence="1">
    <location>
        <begin position="191"/>
        <end position="209"/>
    </location>
</feature>
<dbReference type="STRING" id="926566.Terro_3042"/>
<keyword evidence="1" id="KW-1133">Transmembrane helix</keyword>
<evidence type="ECO:0000256" key="1">
    <source>
        <dbReference type="SAM" id="Phobius"/>
    </source>
</evidence>
<keyword evidence="1" id="KW-0472">Membrane</keyword>
<dbReference type="AlphaFoldDB" id="I3ZJ56"/>
<feature type="transmembrane region" description="Helical" evidence="1">
    <location>
        <begin position="216"/>
        <end position="235"/>
    </location>
</feature>
<feature type="transmembrane region" description="Helical" evidence="1">
    <location>
        <begin position="59"/>
        <end position="77"/>
    </location>
</feature>
<dbReference type="PANTHER" id="PTHR31061:SF24">
    <property type="entry name" value="LD22376P"/>
    <property type="match status" value="1"/>
</dbReference>
<dbReference type="Proteomes" id="UP000006056">
    <property type="component" value="Chromosome"/>
</dbReference>
<feature type="transmembrane region" description="Helical" evidence="1">
    <location>
        <begin position="241"/>
        <end position="267"/>
    </location>
</feature>
<dbReference type="HOGENOM" id="CLU_056548_0_0_0"/>
<gene>
    <name evidence="3" type="ordered locus">Terro_3042</name>
</gene>
<feature type="transmembrane region" description="Helical" evidence="1">
    <location>
        <begin position="348"/>
        <end position="370"/>
    </location>
</feature>
<dbReference type="RefSeq" id="WP_014786538.1">
    <property type="nucleotide sequence ID" value="NC_018014.1"/>
</dbReference>
<reference evidence="3 4" key="1">
    <citation type="submission" date="2012-06" db="EMBL/GenBank/DDBJ databases">
        <title>Complete genome of Terriglobus roseus DSM 18391.</title>
        <authorList>
            <consortium name="US DOE Joint Genome Institute (JGI-PGF)"/>
            <person name="Lucas S."/>
            <person name="Copeland A."/>
            <person name="Lapidus A."/>
            <person name="Glavina del Rio T."/>
            <person name="Dalin E."/>
            <person name="Tice H."/>
            <person name="Bruce D."/>
            <person name="Goodwin L."/>
            <person name="Pitluck S."/>
            <person name="Peters L."/>
            <person name="Mikhailova N."/>
            <person name="Munk A.C.C."/>
            <person name="Kyrpides N."/>
            <person name="Mavromatis K."/>
            <person name="Ivanova N."/>
            <person name="Brettin T."/>
            <person name="Detter J.C."/>
            <person name="Han C."/>
            <person name="Larimer F."/>
            <person name="Land M."/>
            <person name="Hauser L."/>
            <person name="Markowitz V."/>
            <person name="Cheng J.-F."/>
            <person name="Hugenholtz P."/>
            <person name="Woyke T."/>
            <person name="Wu D."/>
            <person name="Brambilla E."/>
            <person name="Klenk H.-P."/>
            <person name="Eisen J.A."/>
        </authorList>
    </citation>
    <scope>NUCLEOTIDE SEQUENCE [LARGE SCALE GENOMIC DNA]</scope>
    <source>
        <strain evidence="4">DSM 18391 / NRRL B-41598 / KBS 63</strain>
    </source>
</reference>
<name>I3ZJ56_TERRK</name>
<protein>
    <recommendedName>
        <fullName evidence="2">DUF5009 domain-containing protein</fullName>
    </recommendedName>
</protein>
<evidence type="ECO:0000259" key="2">
    <source>
        <dbReference type="Pfam" id="PF16401"/>
    </source>
</evidence>
<proteinExistence type="predicted"/>
<keyword evidence="1" id="KW-0812">Transmembrane</keyword>
<dbReference type="PANTHER" id="PTHR31061">
    <property type="entry name" value="LD22376P"/>
    <property type="match status" value="1"/>
</dbReference>